<dbReference type="AlphaFoldDB" id="A0A1H2L4V8"/>
<dbReference type="GO" id="GO:0140359">
    <property type="term" value="F:ABC-type transporter activity"/>
    <property type="evidence" value="ECO:0007669"/>
    <property type="project" value="InterPro"/>
</dbReference>
<keyword evidence="2" id="KW-0813">Transport</keyword>
<keyword evidence="7 10" id="KW-1133">Transmembrane helix</keyword>
<evidence type="ECO:0000256" key="7">
    <source>
        <dbReference type="ARBA" id="ARBA00022989"/>
    </source>
</evidence>
<dbReference type="PROSITE" id="PS50893">
    <property type="entry name" value="ABC_TRANSPORTER_2"/>
    <property type="match status" value="1"/>
</dbReference>
<dbReference type="Pfam" id="PF00005">
    <property type="entry name" value="ABC_tran"/>
    <property type="match status" value="1"/>
</dbReference>
<feature type="domain" description="ABC transmembrane type-1" evidence="12">
    <location>
        <begin position="29"/>
        <end position="315"/>
    </location>
</feature>
<dbReference type="InterPro" id="IPR011527">
    <property type="entry name" value="ABC1_TM_dom"/>
</dbReference>
<dbReference type="InterPro" id="IPR017871">
    <property type="entry name" value="ABC_transporter-like_CS"/>
</dbReference>
<dbReference type="PANTHER" id="PTHR24221:SF654">
    <property type="entry name" value="ATP-BINDING CASSETTE SUB-FAMILY B MEMBER 6"/>
    <property type="match status" value="1"/>
</dbReference>
<dbReference type="PROSITE" id="PS00211">
    <property type="entry name" value="ABC_TRANSPORTER_1"/>
    <property type="match status" value="1"/>
</dbReference>
<keyword evidence="8 10" id="KW-0472">Membrane</keyword>
<keyword evidence="5" id="KW-0547">Nucleotide-binding</keyword>
<keyword evidence="14" id="KW-1185">Reference proteome</keyword>
<organism evidence="13 14">
    <name type="scientific">Jiangella alkaliphila</name>
    <dbReference type="NCBI Taxonomy" id="419479"/>
    <lineage>
        <taxon>Bacteria</taxon>
        <taxon>Bacillati</taxon>
        <taxon>Actinomycetota</taxon>
        <taxon>Actinomycetes</taxon>
        <taxon>Jiangellales</taxon>
        <taxon>Jiangellaceae</taxon>
        <taxon>Jiangella</taxon>
    </lineage>
</organism>
<dbReference type="InterPro" id="IPR003593">
    <property type="entry name" value="AAA+_ATPase"/>
</dbReference>
<keyword evidence="3" id="KW-1003">Cell membrane</keyword>
<evidence type="ECO:0000256" key="8">
    <source>
        <dbReference type="ARBA" id="ARBA00023136"/>
    </source>
</evidence>
<dbReference type="SUPFAM" id="SSF52540">
    <property type="entry name" value="P-loop containing nucleoside triphosphate hydrolases"/>
    <property type="match status" value="1"/>
</dbReference>
<comment type="subcellular location">
    <subcellularLocation>
        <location evidence="1">Cell membrane</location>
        <topology evidence="1">Multi-pass membrane protein</topology>
    </subcellularLocation>
</comment>
<protein>
    <submittedName>
        <fullName evidence="13">ABC-type multidrug transport system, ATPase and permease component</fullName>
    </submittedName>
</protein>
<feature type="transmembrane region" description="Helical" evidence="10">
    <location>
        <begin position="142"/>
        <end position="165"/>
    </location>
</feature>
<sequence>MRDERQATLREGVRILVRAMRDEPVILGIAVAGSAVYGFATVAAAEVIGRVTDRVVVPAFRDGETTTGALVLAALAIMVTSLVKAGGIVVRRYFAGLGQYRLNARYRRQVSRQYLKLPLSWHHQHSTGKLLSNANADVESSFWPIAPLPFALGVIVMLAFALVSMFLADPLLAVVGALLFPAVLLLNFVYQRRLSPLATRAQALRAELSGVAHESFDGAMVVKALGREAAETARFAKVAGQLRDANAAVGRVRGAFDPMLDALPNLGVLAVLLIGSVRVADGSLAAGTLVQVAYLLTITAFPIRAIGFVLGELPRASVGWRRVQAVLDAKGALPHGTDRLTPANGDGGNGAAHLGLDDVGYSYVEGTPVLDGVHLDVEPGRTVAVVGATGSGKSTLASLLVRLVDPVSGAVLLDGMDLRQLEPGQVAGAVSLVFQQPFIFEDSVRDNVTLGLAAPDEDVWAALRLAQGDRFVHDLDGELDAHIGERGATLSGGQRQRLALARALVRKPRLLVLDDATSAVDPEVERRILAGLRDAALPSTVVVVAYRRATIALADEVVFVEDGRVSARGTHRELLTTSPGYRDLITAYERDAAERAMAGANPKDQS</sequence>
<dbReference type="Pfam" id="PF00664">
    <property type="entry name" value="ABC_membrane"/>
    <property type="match status" value="1"/>
</dbReference>
<dbReference type="GO" id="GO:0016887">
    <property type="term" value="F:ATP hydrolysis activity"/>
    <property type="evidence" value="ECO:0007669"/>
    <property type="project" value="InterPro"/>
</dbReference>
<proteinExistence type="inferred from homology"/>
<evidence type="ECO:0000256" key="10">
    <source>
        <dbReference type="SAM" id="Phobius"/>
    </source>
</evidence>
<reference evidence="14" key="1">
    <citation type="submission" date="2016-10" db="EMBL/GenBank/DDBJ databases">
        <authorList>
            <person name="Varghese N."/>
            <person name="Submissions S."/>
        </authorList>
    </citation>
    <scope>NUCLEOTIDE SEQUENCE [LARGE SCALE GENOMIC DNA]</scope>
    <source>
        <strain evidence="14">DSM 45079</strain>
    </source>
</reference>
<dbReference type="STRING" id="419479.SAMN04488563_5009"/>
<evidence type="ECO:0000256" key="4">
    <source>
        <dbReference type="ARBA" id="ARBA00022692"/>
    </source>
</evidence>
<dbReference type="SMART" id="SM00382">
    <property type="entry name" value="AAA"/>
    <property type="match status" value="1"/>
</dbReference>
<dbReference type="Gene3D" id="3.40.50.300">
    <property type="entry name" value="P-loop containing nucleotide triphosphate hydrolases"/>
    <property type="match status" value="1"/>
</dbReference>
<dbReference type="Gene3D" id="1.20.1560.10">
    <property type="entry name" value="ABC transporter type 1, transmembrane domain"/>
    <property type="match status" value="1"/>
</dbReference>
<keyword evidence="6" id="KW-0067">ATP-binding</keyword>
<feature type="transmembrane region" description="Helical" evidence="10">
    <location>
        <begin position="292"/>
        <end position="313"/>
    </location>
</feature>
<dbReference type="SUPFAM" id="SSF90123">
    <property type="entry name" value="ABC transporter transmembrane region"/>
    <property type="match status" value="1"/>
</dbReference>
<evidence type="ECO:0000259" key="11">
    <source>
        <dbReference type="PROSITE" id="PS50893"/>
    </source>
</evidence>
<dbReference type="InterPro" id="IPR039421">
    <property type="entry name" value="Type_1_exporter"/>
</dbReference>
<dbReference type="GO" id="GO:0034040">
    <property type="term" value="F:ATPase-coupled lipid transmembrane transporter activity"/>
    <property type="evidence" value="ECO:0007669"/>
    <property type="project" value="TreeGrafter"/>
</dbReference>
<evidence type="ECO:0000313" key="14">
    <source>
        <dbReference type="Proteomes" id="UP000182977"/>
    </source>
</evidence>
<evidence type="ECO:0000256" key="5">
    <source>
        <dbReference type="ARBA" id="ARBA00022741"/>
    </source>
</evidence>
<dbReference type="PANTHER" id="PTHR24221">
    <property type="entry name" value="ATP-BINDING CASSETTE SUB-FAMILY B"/>
    <property type="match status" value="1"/>
</dbReference>
<evidence type="ECO:0000256" key="2">
    <source>
        <dbReference type="ARBA" id="ARBA00022448"/>
    </source>
</evidence>
<accession>A0A1H2L4V8</accession>
<evidence type="ECO:0000259" key="12">
    <source>
        <dbReference type="PROSITE" id="PS50929"/>
    </source>
</evidence>
<feature type="transmembrane region" description="Helical" evidence="10">
    <location>
        <begin position="68"/>
        <end position="90"/>
    </location>
</feature>
<evidence type="ECO:0000256" key="1">
    <source>
        <dbReference type="ARBA" id="ARBA00004651"/>
    </source>
</evidence>
<dbReference type="GO" id="GO:0005524">
    <property type="term" value="F:ATP binding"/>
    <property type="evidence" value="ECO:0007669"/>
    <property type="project" value="UniProtKB-KW"/>
</dbReference>
<dbReference type="InterPro" id="IPR027417">
    <property type="entry name" value="P-loop_NTPase"/>
</dbReference>
<feature type="transmembrane region" description="Helical" evidence="10">
    <location>
        <begin position="171"/>
        <end position="190"/>
    </location>
</feature>
<dbReference type="InterPro" id="IPR003439">
    <property type="entry name" value="ABC_transporter-like_ATP-bd"/>
</dbReference>
<evidence type="ECO:0000256" key="6">
    <source>
        <dbReference type="ARBA" id="ARBA00022840"/>
    </source>
</evidence>
<keyword evidence="4 10" id="KW-0812">Transmembrane</keyword>
<dbReference type="InterPro" id="IPR036640">
    <property type="entry name" value="ABC1_TM_sf"/>
</dbReference>
<evidence type="ECO:0000313" key="13">
    <source>
        <dbReference type="EMBL" id="SDU75641.1"/>
    </source>
</evidence>
<evidence type="ECO:0000256" key="3">
    <source>
        <dbReference type="ARBA" id="ARBA00022475"/>
    </source>
</evidence>
<dbReference type="PROSITE" id="PS50929">
    <property type="entry name" value="ABC_TM1F"/>
    <property type="match status" value="1"/>
</dbReference>
<comment type="similarity">
    <text evidence="9">Belongs to the ABC transporter superfamily. Lipid exporter (TC 3.A.1.106) family.</text>
</comment>
<dbReference type="Proteomes" id="UP000182977">
    <property type="component" value="Chromosome I"/>
</dbReference>
<feature type="transmembrane region" description="Helical" evidence="10">
    <location>
        <begin position="25"/>
        <end position="48"/>
    </location>
</feature>
<name>A0A1H2L4V8_9ACTN</name>
<dbReference type="EMBL" id="LT629791">
    <property type="protein sequence ID" value="SDU75641.1"/>
    <property type="molecule type" value="Genomic_DNA"/>
</dbReference>
<feature type="domain" description="ABC transporter" evidence="11">
    <location>
        <begin position="354"/>
        <end position="587"/>
    </location>
</feature>
<dbReference type="FunFam" id="3.40.50.300:FF:000299">
    <property type="entry name" value="ABC transporter ATP-binding protein/permease"/>
    <property type="match status" value="1"/>
</dbReference>
<evidence type="ECO:0000256" key="9">
    <source>
        <dbReference type="ARBA" id="ARBA00061644"/>
    </source>
</evidence>
<dbReference type="GO" id="GO:0005886">
    <property type="term" value="C:plasma membrane"/>
    <property type="evidence" value="ECO:0007669"/>
    <property type="project" value="UniProtKB-SubCell"/>
</dbReference>
<gene>
    <name evidence="13" type="ORF">SAMN04488563_5009</name>
</gene>